<evidence type="ECO:0000313" key="3">
    <source>
        <dbReference type="Proteomes" id="UP000741013"/>
    </source>
</evidence>
<comment type="caution">
    <text evidence="2">The sequence shown here is derived from an EMBL/GenBank/DDBJ whole genome shotgun (WGS) entry which is preliminary data.</text>
</comment>
<organism evidence="2 3">
    <name type="scientific">Amycolatopsis magusensis</name>
    <dbReference type="NCBI Taxonomy" id="882444"/>
    <lineage>
        <taxon>Bacteria</taxon>
        <taxon>Bacillati</taxon>
        <taxon>Actinomycetota</taxon>
        <taxon>Actinomycetes</taxon>
        <taxon>Pseudonocardiales</taxon>
        <taxon>Pseudonocardiaceae</taxon>
        <taxon>Amycolatopsis</taxon>
    </lineage>
</organism>
<dbReference type="Proteomes" id="UP000741013">
    <property type="component" value="Unassembled WGS sequence"/>
</dbReference>
<feature type="compositionally biased region" description="Basic residues" evidence="1">
    <location>
        <begin position="64"/>
        <end position="86"/>
    </location>
</feature>
<name>A0ABS4Q307_9PSEU</name>
<sequence>MDDVVVAKVVNMVARKAEGVHDLGESVSTGIDGDIATIKISLVVEFGHPVKALAEQLRVDANRSRRAVPRPRCRGGGCSRHRHPPAGRRLTPTERPAEGPGRTRGLPPNTTPGSSA</sequence>
<evidence type="ECO:0000256" key="1">
    <source>
        <dbReference type="SAM" id="MobiDB-lite"/>
    </source>
</evidence>
<dbReference type="EMBL" id="JAGGMS010000001">
    <property type="protein sequence ID" value="MBP2185495.1"/>
    <property type="molecule type" value="Genomic_DNA"/>
</dbReference>
<reference evidence="2 3" key="1">
    <citation type="submission" date="2021-03" db="EMBL/GenBank/DDBJ databases">
        <title>Sequencing the genomes of 1000 actinobacteria strains.</title>
        <authorList>
            <person name="Klenk H.-P."/>
        </authorList>
    </citation>
    <scope>NUCLEOTIDE SEQUENCE [LARGE SCALE GENOMIC DNA]</scope>
    <source>
        <strain evidence="2 3">DSM 45510</strain>
    </source>
</reference>
<gene>
    <name evidence="2" type="ORF">JOM49_007021</name>
</gene>
<protein>
    <submittedName>
        <fullName evidence="2">Uncharacterized protein</fullName>
    </submittedName>
</protein>
<feature type="region of interest" description="Disordered" evidence="1">
    <location>
        <begin position="63"/>
        <end position="116"/>
    </location>
</feature>
<keyword evidence="3" id="KW-1185">Reference proteome</keyword>
<evidence type="ECO:0000313" key="2">
    <source>
        <dbReference type="EMBL" id="MBP2185495.1"/>
    </source>
</evidence>
<proteinExistence type="predicted"/>
<dbReference type="RefSeq" id="WP_209668377.1">
    <property type="nucleotide sequence ID" value="NZ_JAGGMS010000001.1"/>
</dbReference>
<accession>A0ABS4Q307</accession>